<dbReference type="AlphaFoldDB" id="A0A1F7UJQ5"/>
<dbReference type="STRING" id="1802399.A3E39_01530"/>
<evidence type="ECO:0000259" key="2">
    <source>
        <dbReference type="Pfam" id="PF26604"/>
    </source>
</evidence>
<dbReference type="EMBL" id="MGEH01000029">
    <property type="protein sequence ID" value="OGL78521.1"/>
    <property type="molecule type" value="Genomic_DNA"/>
</dbReference>
<proteinExistence type="predicted"/>
<organism evidence="3 4">
    <name type="scientific">Candidatus Uhrbacteria bacterium RIFCSPHIGHO2_12_FULL_60_25</name>
    <dbReference type="NCBI Taxonomy" id="1802399"/>
    <lineage>
        <taxon>Bacteria</taxon>
        <taxon>Candidatus Uhriibacteriota</taxon>
    </lineage>
</organism>
<sequence>MKKLLIEIVGWYGAAAIILAYGLVSFGALGATSAVYQLLNVTGAVGIVIISMTKQAYQPAALNAVWTVIGLVALMRLFF</sequence>
<feature type="transmembrane region" description="Helical" evidence="1">
    <location>
        <begin position="9"/>
        <end position="28"/>
    </location>
</feature>
<comment type="caution">
    <text evidence="3">The sequence shown here is derived from an EMBL/GenBank/DDBJ whole genome shotgun (WGS) entry which is preliminary data.</text>
</comment>
<feature type="transmembrane region" description="Helical" evidence="1">
    <location>
        <begin position="34"/>
        <end position="53"/>
    </location>
</feature>
<dbReference type="Proteomes" id="UP000176603">
    <property type="component" value="Unassembled WGS sequence"/>
</dbReference>
<feature type="domain" description="CBU-0592-like" evidence="2">
    <location>
        <begin position="7"/>
        <end position="78"/>
    </location>
</feature>
<protein>
    <recommendedName>
        <fullName evidence="2">CBU-0592-like domain-containing protein</fullName>
    </recommendedName>
</protein>
<name>A0A1F7UJQ5_9BACT</name>
<feature type="transmembrane region" description="Helical" evidence="1">
    <location>
        <begin position="60"/>
        <end position="78"/>
    </location>
</feature>
<evidence type="ECO:0000256" key="1">
    <source>
        <dbReference type="SAM" id="Phobius"/>
    </source>
</evidence>
<reference evidence="3 4" key="1">
    <citation type="journal article" date="2016" name="Nat. Commun.">
        <title>Thousands of microbial genomes shed light on interconnected biogeochemical processes in an aquifer system.</title>
        <authorList>
            <person name="Anantharaman K."/>
            <person name="Brown C.T."/>
            <person name="Hug L.A."/>
            <person name="Sharon I."/>
            <person name="Castelle C.J."/>
            <person name="Probst A.J."/>
            <person name="Thomas B.C."/>
            <person name="Singh A."/>
            <person name="Wilkins M.J."/>
            <person name="Karaoz U."/>
            <person name="Brodie E.L."/>
            <person name="Williams K.H."/>
            <person name="Hubbard S.S."/>
            <person name="Banfield J.F."/>
        </authorList>
    </citation>
    <scope>NUCLEOTIDE SEQUENCE [LARGE SCALE GENOMIC DNA]</scope>
</reference>
<gene>
    <name evidence="3" type="ORF">A3E39_01530</name>
</gene>
<dbReference type="Pfam" id="PF26604">
    <property type="entry name" value="CBU_0592"/>
    <property type="match status" value="1"/>
</dbReference>
<accession>A0A1F7UJQ5</accession>
<keyword evidence="1" id="KW-0472">Membrane</keyword>
<keyword evidence="1" id="KW-0812">Transmembrane</keyword>
<dbReference type="InterPro" id="IPR058058">
    <property type="entry name" value="CBU_0592-like"/>
</dbReference>
<evidence type="ECO:0000313" key="3">
    <source>
        <dbReference type="EMBL" id="OGL78521.1"/>
    </source>
</evidence>
<evidence type="ECO:0000313" key="4">
    <source>
        <dbReference type="Proteomes" id="UP000176603"/>
    </source>
</evidence>
<dbReference type="NCBIfam" id="NF047864">
    <property type="entry name" value="CBU_0592_membra"/>
    <property type="match status" value="1"/>
</dbReference>
<keyword evidence="1" id="KW-1133">Transmembrane helix</keyword>